<evidence type="ECO:0000256" key="1">
    <source>
        <dbReference type="ARBA" id="ARBA00022679"/>
    </source>
</evidence>
<dbReference type="GO" id="GO:0016787">
    <property type="term" value="F:hydrolase activity"/>
    <property type="evidence" value="ECO:0007669"/>
    <property type="project" value="UniProtKB-KW"/>
</dbReference>
<feature type="domain" description="Murine leukemia virus integrase C-terminal" evidence="6">
    <location>
        <begin position="29"/>
        <end position="79"/>
    </location>
</feature>
<reference evidence="7 8" key="1">
    <citation type="submission" date="2019-04" db="EMBL/GenBank/DDBJ databases">
        <title>Chromosome genome assembly for Takifugu flavidus.</title>
        <authorList>
            <person name="Xiao S."/>
        </authorList>
    </citation>
    <scope>NUCLEOTIDE SEQUENCE [LARGE SCALE GENOMIC DNA]</scope>
    <source>
        <strain evidence="7">HTHZ2018</strain>
        <tissue evidence="7">Muscle</tissue>
    </source>
</reference>
<protein>
    <recommendedName>
        <fullName evidence="6">Murine leukemia virus integrase C-terminal domain-containing protein</fullName>
    </recommendedName>
</protein>
<comment type="caution">
    <text evidence="7">The sequence shown here is derived from an EMBL/GenBank/DDBJ whole genome shotgun (WGS) entry which is preliminary data.</text>
</comment>
<keyword evidence="1" id="KW-0808">Transferase</keyword>
<name>A0A5C6N4J5_9TELE</name>
<dbReference type="Pfam" id="PF18697">
    <property type="entry name" value="MLVIN_C"/>
    <property type="match status" value="1"/>
</dbReference>
<keyword evidence="8" id="KW-1185">Reference proteome</keyword>
<evidence type="ECO:0000256" key="2">
    <source>
        <dbReference type="ARBA" id="ARBA00022695"/>
    </source>
</evidence>
<sequence length="88" mass="9983">MFGANKLSPFEILYSRPFKLPIEAVSLVKPGDRALIKVIKRKCCSSPRWEGPFQVLLTAPITVELSEKHLWIHLLHCKKQVPLTSSSK</sequence>
<evidence type="ECO:0000313" key="7">
    <source>
        <dbReference type="EMBL" id="TWW62384.1"/>
    </source>
</evidence>
<evidence type="ECO:0000259" key="6">
    <source>
        <dbReference type="Pfam" id="PF18697"/>
    </source>
</evidence>
<dbReference type="Proteomes" id="UP000324091">
    <property type="component" value="Chromosome 4"/>
</dbReference>
<evidence type="ECO:0000256" key="4">
    <source>
        <dbReference type="ARBA" id="ARBA00022759"/>
    </source>
</evidence>
<keyword evidence="5" id="KW-0378">Hydrolase</keyword>
<proteinExistence type="predicted"/>
<keyword evidence="2" id="KW-0548">Nucleotidyltransferase</keyword>
<gene>
    <name evidence="7" type="ORF">D4764_04G0010310</name>
</gene>
<dbReference type="InterPro" id="IPR040643">
    <property type="entry name" value="MLVIN_C"/>
</dbReference>
<evidence type="ECO:0000256" key="3">
    <source>
        <dbReference type="ARBA" id="ARBA00022722"/>
    </source>
</evidence>
<dbReference type="Gene3D" id="2.30.30.850">
    <property type="match status" value="1"/>
</dbReference>
<keyword evidence="4" id="KW-0255">Endonuclease</keyword>
<evidence type="ECO:0000256" key="5">
    <source>
        <dbReference type="ARBA" id="ARBA00022801"/>
    </source>
</evidence>
<evidence type="ECO:0000313" key="8">
    <source>
        <dbReference type="Proteomes" id="UP000324091"/>
    </source>
</evidence>
<dbReference type="AlphaFoldDB" id="A0A5C6N4J5"/>
<dbReference type="GO" id="GO:0004519">
    <property type="term" value="F:endonuclease activity"/>
    <property type="evidence" value="ECO:0007669"/>
    <property type="project" value="UniProtKB-KW"/>
</dbReference>
<dbReference type="EMBL" id="RHFK02000017">
    <property type="protein sequence ID" value="TWW62384.1"/>
    <property type="molecule type" value="Genomic_DNA"/>
</dbReference>
<accession>A0A5C6N4J5</accession>
<dbReference type="GO" id="GO:0016779">
    <property type="term" value="F:nucleotidyltransferase activity"/>
    <property type="evidence" value="ECO:0007669"/>
    <property type="project" value="UniProtKB-KW"/>
</dbReference>
<keyword evidence="3" id="KW-0540">Nuclease</keyword>
<organism evidence="7 8">
    <name type="scientific">Takifugu flavidus</name>
    <name type="common">sansaifugu</name>
    <dbReference type="NCBI Taxonomy" id="433684"/>
    <lineage>
        <taxon>Eukaryota</taxon>
        <taxon>Metazoa</taxon>
        <taxon>Chordata</taxon>
        <taxon>Craniata</taxon>
        <taxon>Vertebrata</taxon>
        <taxon>Euteleostomi</taxon>
        <taxon>Actinopterygii</taxon>
        <taxon>Neopterygii</taxon>
        <taxon>Teleostei</taxon>
        <taxon>Neoteleostei</taxon>
        <taxon>Acanthomorphata</taxon>
        <taxon>Eupercaria</taxon>
        <taxon>Tetraodontiformes</taxon>
        <taxon>Tetradontoidea</taxon>
        <taxon>Tetraodontidae</taxon>
        <taxon>Takifugu</taxon>
    </lineage>
</organism>